<dbReference type="AlphaFoldDB" id="A0A6G0WW30"/>
<organism evidence="1 2">
    <name type="scientific">Aphanomyces euteiches</name>
    <dbReference type="NCBI Taxonomy" id="100861"/>
    <lineage>
        <taxon>Eukaryota</taxon>
        <taxon>Sar</taxon>
        <taxon>Stramenopiles</taxon>
        <taxon>Oomycota</taxon>
        <taxon>Saprolegniomycetes</taxon>
        <taxon>Saprolegniales</taxon>
        <taxon>Verrucalvaceae</taxon>
        <taxon>Aphanomyces</taxon>
    </lineage>
</organism>
<gene>
    <name evidence="1" type="ORF">Ae201684_011030</name>
</gene>
<proteinExistence type="predicted"/>
<accession>A0A6G0WW30</accession>
<evidence type="ECO:0008006" key="3">
    <source>
        <dbReference type="Google" id="ProtNLM"/>
    </source>
</evidence>
<dbReference type="VEuPathDB" id="FungiDB:AeMF1_013523"/>
<name>A0A6G0WW30_9STRA</name>
<evidence type="ECO:0000313" key="1">
    <source>
        <dbReference type="EMBL" id="KAF0731727.1"/>
    </source>
</evidence>
<dbReference type="VEuPathDB" id="FungiDB:AeMF1_013524"/>
<dbReference type="EMBL" id="VJMJ01000140">
    <property type="protein sequence ID" value="KAF0731727.1"/>
    <property type="molecule type" value="Genomic_DNA"/>
</dbReference>
<evidence type="ECO:0000313" key="2">
    <source>
        <dbReference type="Proteomes" id="UP000481153"/>
    </source>
</evidence>
<dbReference type="Proteomes" id="UP000481153">
    <property type="component" value="Unassembled WGS sequence"/>
</dbReference>
<comment type="caution">
    <text evidence="1">The sequence shown here is derived from an EMBL/GenBank/DDBJ whole genome shotgun (WGS) entry which is preliminary data.</text>
</comment>
<keyword evidence="2" id="KW-1185">Reference proteome</keyword>
<reference evidence="1 2" key="1">
    <citation type="submission" date="2019-07" db="EMBL/GenBank/DDBJ databases">
        <title>Genomics analysis of Aphanomyces spp. identifies a new class of oomycete effector associated with host adaptation.</title>
        <authorList>
            <person name="Gaulin E."/>
        </authorList>
    </citation>
    <scope>NUCLEOTIDE SEQUENCE [LARGE SCALE GENOMIC DNA]</scope>
    <source>
        <strain evidence="1 2">ATCC 201684</strain>
    </source>
</reference>
<protein>
    <recommendedName>
        <fullName evidence="3">EF-hand domain-containing protein</fullName>
    </recommendedName>
</protein>
<sequence>MRDSTDKLRRLRSTLSLSMIETQSIDPFVNLIKPCLFFYKFLQPIGHRKLELNLPDTVICEMMDGGQENLLWLATDDSGYVVHVNHPMTWKRKFVADVSTDCAVVAVQKIPHVKPHVPVRNQTSALMKRDIERILNGNTKRISYGLQKYIQCRGAYAAIYRVHWTPQNTHNFALNIVNNLKLSDYTSIATNKSLETDPYDAAVNIANRITPYFCILSKQVDLNVSKVRGQPIIPVCEAIERIVMHAQAHAPAIRFDEMEVDFVKDENGKWWFLQVKACRGHFHVPDILELVREGDLLDSLIRIPSVLRKKLPHSEAAATIPLFSTVSSCFLCHGPFSISASDIDALGLVLDANDNQMLICTCESGYVMTLKMASDTITNLLRRGVHLASWEGSVQKVISAPHAKSSQEIRVCFVCYQIYKHQQRLWSTAREIHNFFTPELRQSVKRRNDPFCDREDVIVRHRHVTHGIDVDRNCQQFCFVFLFHELQDILASEDLTKYHLEYCLGQATHRLWLDGPKTHTSHRWQLSEARVHYVLATDESMRIYCTSKTIDIYLKDGNLQEGHASLPLKSLLTTVAQSRVRSTSSQDNDLFAGGPWHCGILVKVKTRNLGHLTLKVTLGLCAFPSNEFENLRSTVDPLDFVQESHVFWPTLSYFQPGMILPVEWMTLFGDGNLFDQFSSNHNTMMLNESSRKCHPKTWSTSGASSETALVNNIKQQQRHNEIQPPCNIVRRLVGRVAGATVSVFPTFLLATLLRSVSFSMLSPVHSQWRIPSSFSLATCSLDTLFQSIGVKNKSVKLEAIALLGELLFVLLEQRNIPAEVPIDDTFDLLVAPYWLQQSPSSVAVSMTQEEYHKLQPDTAQGDRIVWNRAVRRCQLAGFTNSPETSFLATHEWALNVRKPSSQILAHKRILRTRMRLLLYAHLFETIEAGDSGYMDIGEFRCLAKLSRTPSEPTVFTDDNDISAWNDKLRHQWTVAVDHTARTLTKNPAIHDAFKEFDEFGSADIGFREFWELAESTWESIPSDTVPGLCLRHGNGVHIYKNDGVCVLCESEYIDKSCLVPACHASDAQSQLEITGNDKESSTQHDDFSCNDVEDDVANLSFFQNVKRTPVTKTFREKVQTRIRQSYSSVQVMQDDAESLARILGKLDATSNSTGSLHNHLYESDHPNEKMLEREKRKRLWRRRLLMSQTNDKNVDPAIQRATINRLYKKPKKRSTESYTALLEKEMRRQQQSNDAVLERIGRLKHKRKEVPV</sequence>